<evidence type="ECO:0000256" key="4">
    <source>
        <dbReference type="ARBA" id="ARBA00022475"/>
    </source>
</evidence>
<feature type="transmembrane region" description="Helical" evidence="8">
    <location>
        <begin position="127"/>
        <end position="146"/>
    </location>
</feature>
<reference evidence="9 10" key="1">
    <citation type="submission" date="2017-05" db="EMBL/GenBank/DDBJ databases">
        <title>Genome Analysis of Maritalea myrionectae HL2708#5.</title>
        <authorList>
            <consortium name="Cotde Inc.-PKNU"/>
            <person name="Jang D."/>
            <person name="Oh H.-M."/>
        </authorList>
    </citation>
    <scope>NUCLEOTIDE SEQUENCE [LARGE SCALE GENOMIC DNA]</scope>
    <source>
        <strain evidence="9 10">HL2708#5</strain>
    </source>
</reference>
<dbReference type="InterPro" id="IPR004776">
    <property type="entry name" value="Mem_transp_PIN-like"/>
</dbReference>
<dbReference type="InterPro" id="IPR038770">
    <property type="entry name" value="Na+/solute_symporter_sf"/>
</dbReference>
<evidence type="ECO:0008006" key="11">
    <source>
        <dbReference type="Google" id="ProtNLM"/>
    </source>
</evidence>
<feature type="transmembrane region" description="Helical" evidence="8">
    <location>
        <begin position="242"/>
        <end position="266"/>
    </location>
</feature>
<protein>
    <recommendedName>
        <fullName evidence="11">Malonate transporter</fullName>
    </recommendedName>
</protein>
<evidence type="ECO:0000256" key="3">
    <source>
        <dbReference type="ARBA" id="ARBA00022448"/>
    </source>
</evidence>
<dbReference type="PANTHER" id="PTHR36838">
    <property type="entry name" value="AUXIN EFFLUX CARRIER FAMILY PROTEIN"/>
    <property type="match status" value="1"/>
</dbReference>
<comment type="subcellular location">
    <subcellularLocation>
        <location evidence="1">Cell membrane</location>
        <topology evidence="1">Multi-pass membrane protein</topology>
    </subcellularLocation>
</comment>
<dbReference type="PANTHER" id="PTHR36838:SF1">
    <property type="entry name" value="SLR1864 PROTEIN"/>
    <property type="match status" value="1"/>
</dbReference>
<dbReference type="Gene3D" id="1.20.1530.20">
    <property type="match status" value="1"/>
</dbReference>
<gene>
    <name evidence="9" type="ORF">MXMO3_02855</name>
</gene>
<dbReference type="AlphaFoldDB" id="A0A2R4MHA2"/>
<comment type="similarity">
    <text evidence="2">Belongs to the auxin efflux carrier (TC 2.A.69) family.</text>
</comment>
<keyword evidence="3" id="KW-0813">Transport</keyword>
<keyword evidence="6 8" id="KW-1133">Transmembrane helix</keyword>
<dbReference type="GO" id="GO:0055085">
    <property type="term" value="P:transmembrane transport"/>
    <property type="evidence" value="ECO:0007669"/>
    <property type="project" value="InterPro"/>
</dbReference>
<dbReference type="Pfam" id="PF03547">
    <property type="entry name" value="Mem_trans"/>
    <property type="match status" value="1"/>
</dbReference>
<dbReference type="GO" id="GO:0005886">
    <property type="term" value="C:plasma membrane"/>
    <property type="evidence" value="ECO:0007669"/>
    <property type="project" value="UniProtKB-SubCell"/>
</dbReference>
<dbReference type="Proteomes" id="UP000258927">
    <property type="component" value="Chromosome"/>
</dbReference>
<name>A0A2R4MHA2_9HYPH</name>
<dbReference type="STRING" id="1122213.GCA_000423365_00489"/>
<feature type="transmembrane region" description="Helical" evidence="8">
    <location>
        <begin position="167"/>
        <end position="193"/>
    </location>
</feature>
<dbReference type="KEGG" id="mmyr:MXMO3_02855"/>
<evidence type="ECO:0000313" key="9">
    <source>
        <dbReference type="EMBL" id="AVX05365.1"/>
    </source>
</evidence>
<keyword evidence="10" id="KW-1185">Reference proteome</keyword>
<feature type="transmembrane region" description="Helical" evidence="8">
    <location>
        <begin position="199"/>
        <end position="221"/>
    </location>
</feature>
<dbReference type="EMBL" id="CP021330">
    <property type="protein sequence ID" value="AVX05365.1"/>
    <property type="molecule type" value="Genomic_DNA"/>
</dbReference>
<evidence type="ECO:0000256" key="5">
    <source>
        <dbReference type="ARBA" id="ARBA00022692"/>
    </source>
</evidence>
<evidence type="ECO:0000256" key="1">
    <source>
        <dbReference type="ARBA" id="ARBA00004651"/>
    </source>
</evidence>
<organism evidence="9 10">
    <name type="scientific">Maritalea myrionectae</name>
    <dbReference type="NCBI Taxonomy" id="454601"/>
    <lineage>
        <taxon>Bacteria</taxon>
        <taxon>Pseudomonadati</taxon>
        <taxon>Pseudomonadota</taxon>
        <taxon>Alphaproteobacteria</taxon>
        <taxon>Hyphomicrobiales</taxon>
        <taxon>Devosiaceae</taxon>
        <taxon>Maritalea</taxon>
    </lineage>
</organism>
<feature type="transmembrane region" description="Helical" evidence="8">
    <location>
        <begin position="6"/>
        <end position="27"/>
    </location>
</feature>
<evidence type="ECO:0000256" key="2">
    <source>
        <dbReference type="ARBA" id="ARBA00010145"/>
    </source>
</evidence>
<evidence type="ECO:0000256" key="7">
    <source>
        <dbReference type="ARBA" id="ARBA00023136"/>
    </source>
</evidence>
<evidence type="ECO:0000256" key="8">
    <source>
        <dbReference type="SAM" id="Phobius"/>
    </source>
</evidence>
<accession>A0A2R4MHA2</accession>
<evidence type="ECO:0000256" key="6">
    <source>
        <dbReference type="ARBA" id="ARBA00022989"/>
    </source>
</evidence>
<keyword evidence="5 8" id="KW-0812">Transmembrane</keyword>
<keyword evidence="7 8" id="KW-0472">Membrane</keyword>
<proteinExistence type="inferred from homology"/>
<evidence type="ECO:0000313" key="10">
    <source>
        <dbReference type="Proteomes" id="UP000258927"/>
    </source>
</evidence>
<feature type="transmembrane region" description="Helical" evidence="8">
    <location>
        <begin position="96"/>
        <end position="115"/>
    </location>
</feature>
<dbReference type="RefSeq" id="WP_117396286.1">
    <property type="nucleotide sequence ID" value="NZ_CP021330.1"/>
</dbReference>
<feature type="transmembrane region" description="Helical" evidence="8">
    <location>
        <begin position="286"/>
        <end position="309"/>
    </location>
</feature>
<sequence length="310" mass="33518">MLFIFNVIAPVFCLVGLGYFATWFKLFPQDGIKGLIAFTNNFAAPFLLFRAMLTIDFSSALNPNLIVPFYIAALTGFVVGIVLARTQFGARPGESVAVGFAALFTNTVLLGIPIIQRAYGEEALTTTYMIIGFHAPLLMTVGMLTMEMSRRDGRPIRFALRDAGKRIATNPLLIGIVSGVVLNLSGLSLPLFLDDTTKLLVQAVLPAALFGLGAALTQYRLSASWPPALAMATIKNMLHPALAYLMLVPLLGVPMEVARIVVLLAAMPTGINAYIFSTYFNRGTDVAATTVLIGTLLGMFTISFWLWVLT</sequence>
<feature type="transmembrane region" description="Helical" evidence="8">
    <location>
        <begin position="65"/>
        <end position="84"/>
    </location>
</feature>
<keyword evidence="4" id="KW-1003">Cell membrane</keyword>